<accession>A0A4V0WQ01</accession>
<dbReference type="RefSeq" id="WP_146624009.1">
    <property type="nucleotide sequence ID" value="NZ_BJCC01000034.1"/>
</dbReference>
<evidence type="ECO:0000313" key="3">
    <source>
        <dbReference type="Proteomes" id="UP000290567"/>
    </source>
</evidence>
<feature type="transmembrane region" description="Helical" evidence="1">
    <location>
        <begin position="32"/>
        <end position="56"/>
    </location>
</feature>
<comment type="caution">
    <text evidence="2">The sequence shown here is derived from an EMBL/GenBank/DDBJ whole genome shotgun (WGS) entry which is preliminary data.</text>
</comment>
<reference evidence="3" key="1">
    <citation type="submission" date="2019-02" db="EMBL/GenBank/DDBJ databases">
        <title>Draft genome sequence of Enterococcus sp. Gos25-1.</title>
        <authorList>
            <person name="Tanaka N."/>
            <person name="Shiwa Y."/>
            <person name="Fujita N."/>
        </authorList>
    </citation>
    <scope>NUCLEOTIDE SEQUENCE [LARGE SCALE GENOMIC DNA]</scope>
    <source>
        <strain evidence="3">Gos25-1</strain>
    </source>
</reference>
<organism evidence="2 3">
    <name type="scientific">Enterococcus florum</name>
    <dbReference type="NCBI Taxonomy" id="2480627"/>
    <lineage>
        <taxon>Bacteria</taxon>
        <taxon>Bacillati</taxon>
        <taxon>Bacillota</taxon>
        <taxon>Bacilli</taxon>
        <taxon>Lactobacillales</taxon>
        <taxon>Enterococcaceae</taxon>
        <taxon>Enterococcus</taxon>
    </lineage>
</organism>
<evidence type="ECO:0000313" key="2">
    <source>
        <dbReference type="EMBL" id="GCF95639.1"/>
    </source>
</evidence>
<dbReference type="EMBL" id="BJCC01000034">
    <property type="protein sequence ID" value="GCF95639.1"/>
    <property type="molecule type" value="Genomic_DNA"/>
</dbReference>
<evidence type="ECO:0000256" key="1">
    <source>
        <dbReference type="SAM" id="Phobius"/>
    </source>
</evidence>
<keyword evidence="1" id="KW-0812">Transmembrane</keyword>
<sequence>MLLFLFILSIVNTVLSIVTYSMVKKDGKNKLYSFLSVIQGASGGAMMGILLVLVLLGRTLG</sequence>
<proteinExistence type="predicted"/>
<name>A0A4V0WQ01_9ENTE</name>
<keyword evidence="1" id="KW-0472">Membrane</keyword>
<keyword evidence="3" id="KW-1185">Reference proteome</keyword>
<dbReference type="Proteomes" id="UP000290567">
    <property type="component" value="Unassembled WGS sequence"/>
</dbReference>
<gene>
    <name evidence="2" type="ORF">NRIC_35300</name>
</gene>
<dbReference type="AlphaFoldDB" id="A0A4V0WQ01"/>
<protein>
    <submittedName>
        <fullName evidence="2">Uncharacterized protein</fullName>
    </submittedName>
</protein>
<keyword evidence="1" id="KW-1133">Transmembrane helix</keyword>